<protein>
    <recommendedName>
        <fullName evidence="1">Anhydro-N-acetylmuramic acid kinase</fullName>
        <ecNumber evidence="1">2.7.1.170</ecNumber>
    </recommendedName>
    <alternativeName>
        <fullName evidence="1">AnhMurNAc kinase</fullName>
    </alternativeName>
</protein>
<name>A0ABW0EXP6_9PSEU</name>
<comment type="pathway">
    <text evidence="1">Cell wall biogenesis; peptidoglycan recycling.</text>
</comment>
<dbReference type="NCBIfam" id="NF007146">
    <property type="entry name" value="PRK09585.2-6"/>
    <property type="match status" value="1"/>
</dbReference>
<dbReference type="PANTHER" id="PTHR30605">
    <property type="entry name" value="ANHYDRO-N-ACETYLMURAMIC ACID KINASE"/>
    <property type="match status" value="1"/>
</dbReference>
<dbReference type="GO" id="GO:0016301">
    <property type="term" value="F:kinase activity"/>
    <property type="evidence" value="ECO:0007669"/>
    <property type="project" value="UniProtKB-KW"/>
</dbReference>
<dbReference type="Gene3D" id="3.30.420.40">
    <property type="match status" value="2"/>
</dbReference>
<dbReference type="Proteomes" id="UP001596157">
    <property type="component" value="Unassembled WGS sequence"/>
</dbReference>
<keyword evidence="1" id="KW-0067">ATP-binding</keyword>
<organism evidence="2 3">
    <name type="scientific">Actinokineospora guangxiensis</name>
    <dbReference type="NCBI Taxonomy" id="1490288"/>
    <lineage>
        <taxon>Bacteria</taxon>
        <taxon>Bacillati</taxon>
        <taxon>Actinomycetota</taxon>
        <taxon>Actinomycetes</taxon>
        <taxon>Pseudonocardiales</taxon>
        <taxon>Pseudonocardiaceae</taxon>
        <taxon>Actinokineospora</taxon>
    </lineage>
</organism>
<dbReference type="SUPFAM" id="SSF53067">
    <property type="entry name" value="Actin-like ATPase domain"/>
    <property type="match status" value="1"/>
</dbReference>
<sequence>MRVVGLLSGTSMDGIDVAVGDFERVGAEIRLRPVRHTSVDYPPALRTALHDALPPNGCTAERLCRLDTEVGQAFAAAAAEHAGGADLVASLGQTVYHWVEGPRCLGTLQLGRAAWIAEATGLPVVSDLRARDVAAGGHGAPLAPVLDRLLLGTPDVPTAALNLGGIANITVLLPDGPSVAFDTGPANALLDAAARATTGADQDTDGALAARGRVRDDLLAVLRADPYYAAGPPKSTGKEHFNGAYLGEALGRLPVVAEADLLATLVALTATTIADACRGFGVRRVVASGGGVRNPALMAALAGALAPAELTTTDGLGIPADAKEAYLAALLGYLAWHGTAVDPGTGGAGPRVHGSLTPGAGPLRLPEPAARATALRITVPELAGGPRARA</sequence>
<comment type="caution">
    <text evidence="2">The sequence shown here is derived from an EMBL/GenBank/DDBJ whole genome shotgun (WGS) entry which is preliminary data.</text>
</comment>
<evidence type="ECO:0000313" key="2">
    <source>
        <dbReference type="EMBL" id="MFC5290880.1"/>
    </source>
</evidence>
<accession>A0ABW0EXP6</accession>
<dbReference type="Pfam" id="PF03702">
    <property type="entry name" value="AnmK"/>
    <property type="match status" value="1"/>
</dbReference>
<evidence type="ECO:0000256" key="1">
    <source>
        <dbReference type="HAMAP-Rule" id="MF_01270"/>
    </source>
</evidence>
<reference evidence="3" key="1">
    <citation type="journal article" date="2019" name="Int. J. Syst. Evol. Microbiol.">
        <title>The Global Catalogue of Microorganisms (GCM) 10K type strain sequencing project: providing services to taxonomists for standard genome sequencing and annotation.</title>
        <authorList>
            <consortium name="The Broad Institute Genomics Platform"/>
            <consortium name="The Broad Institute Genome Sequencing Center for Infectious Disease"/>
            <person name="Wu L."/>
            <person name="Ma J."/>
        </authorList>
    </citation>
    <scope>NUCLEOTIDE SEQUENCE [LARGE SCALE GENOMIC DNA]</scope>
    <source>
        <strain evidence="3">CCUG 59778</strain>
    </source>
</reference>
<dbReference type="EC" id="2.7.1.170" evidence="1"/>
<dbReference type="HAMAP" id="MF_01270">
    <property type="entry name" value="AnhMurNAc_kinase"/>
    <property type="match status" value="1"/>
</dbReference>
<keyword evidence="1" id="KW-0119">Carbohydrate metabolism</keyword>
<keyword evidence="1 2" id="KW-0418">Kinase</keyword>
<proteinExistence type="inferred from homology"/>
<comment type="catalytic activity">
    <reaction evidence="1">
        <text>1,6-anhydro-N-acetyl-beta-muramate + ATP + H2O = N-acetyl-D-muramate 6-phosphate + ADP + H(+)</text>
        <dbReference type="Rhea" id="RHEA:24952"/>
        <dbReference type="ChEBI" id="CHEBI:15377"/>
        <dbReference type="ChEBI" id="CHEBI:15378"/>
        <dbReference type="ChEBI" id="CHEBI:30616"/>
        <dbReference type="ChEBI" id="CHEBI:58690"/>
        <dbReference type="ChEBI" id="CHEBI:58722"/>
        <dbReference type="ChEBI" id="CHEBI:456216"/>
        <dbReference type="EC" id="2.7.1.170"/>
    </reaction>
</comment>
<keyword evidence="1" id="KW-0547">Nucleotide-binding</keyword>
<dbReference type="InterPro" id="IPR043129">
    <property type="entry name" value="ATPase_NBD"/>
</dbReference>
<comment type="similarity">
    <text evidence="1">Belongs to the anhydro-N-acetylmuramic acid kinase family.</text>
</comment>
<gene>
    <name evidence="1" type="primary">anmK</name>
    <name evidence="2" type="ORF">ACFPM7_27850</name>
</gene>
<feature type="binding site" evidence="1">
    <location>
        <begin position="9"/>
        <end position="16"/>
    </location>
    <ligand>
        <name>ATP</name>
        <dbReference type="ChEBI" id="CHEBI:30616"/>
    </ligand>
</feature>
<keyword evidence="3" id="KW-1185">Reference proteome</keyword>
<dbReference type="EMBL" id="JBHSKF010000019">
    <property type="protein sequence ID" value="MFC5290880.1"/>
    <property type="molecule type" value="Genomic_DNA"/>
</dbReference>
<evidence type="ECO:0000313" key="3">
    <source>
        <dbReference type="Proteomes" id="UP001596157"/>
    </source>
</evidence>
<dbReference type="InterPro" id="IPR005338">
    <property type="entry name" value="Anhydro_N_Ac-Mur_kinase"/>
</dbReference>
<dbReference type="RefSeq" id="WP_378250782.1">
    <property type="nucleotide sequence ID" value="NZ_JBHSKF010000019.1"/>
</dbReference>
<comment type="pathway">
    <text evidence="1">Amino-sugar metabolism; 1,6-anhydro-N-acetylmuramate degradation.</text>
</comment>
<comment type="function">
    <text evidence="1">Catalyzes the specific phosphorylation of 1,6-anhydro-N-acetylmuramic acid (anhMurNAc) with the simultaneous cleavage of the 1,6-anhydro ring, generating MurNAc-6-P. Is required for the utilization of anhMurNAc either imported from the medium or derived from its own cell wall murein, and thus plays a role in cell wall recycling.</text>
</comment>
<dbReference type="PANTHER" id="PTHR30605:SF0">
    <property type="entry name" value="ANHYDRO-N-ACETYLMURAMIC ACID KINASE"/>
    <property type="match status" value="1"/>
</dbReference>
<keyword evidence="1 2" id="KW-0808">Transferase</keyword>